<dbReference type="PANTHER" id="PTHR46082:SF11">
    <property type="entry name" value="AAA+ ATPASE DOMAIN-CONTAINING PROTEIN-RELATED"/>
    <property type="match status" value="1"/>
</dbReference>
<sequence>MAGSRTMFDELHPSLVQDETDTNTYTLGRMGDHNVVLVCLPSGTMGTSPAATAAANMLRTFPKIRFGLMVGVGGGAPGPPGNDPCEDLRLGDVVVSNPDRECGIYFLIV</sequence>
<dbReference type="InterPro" id="IPR035994">
    <property type="entry name" value="Nucleoside_phosphorylase_sf"/>
</dbReference>
<evidence type="ECO:0008006" key="3">
    <source>
        <dbReference type="Google" id="ProtNLM"/>
    </source>
</evidence>
<evidence type="ECO:0000313" key="1">
    <source>
        <dbReference type="EMBL" id="CEL03340.1"/>
    </source>
</evidence>
<dbReference type="InterPro" id="IPR053137">
    <property type="entry name" value="NLR-like"/>
</dbReference>
<keyword evidence="2" id="KW-1185">Reference proteome</keyword>
<dbReference type="OrthoDB" id="1577640at2759"/>
<dbReference type="OMA" id="AVAWICT"/>
<proteinExistence type="predicted"/>
<dbReference type="Proteomes" id="UP000054771">
    <property type="component" value="Unassembled WGS sequence"/>
</dbReference>
<dbReference type="PANTHER" id="PTHR46082">
    <property type="entry name" value="ATP/GTP-BINDING PROTEIN-RELATED"/>
    <property type="match status" value="1"/>
</dbReference>
<dbReference type="GO" id="GO:0009116">
    <property type="term" value="P:nucleoside metabolic process"/>
    <property type="evidence" value="ECO:0007669"/>
    <property type="project" value="InterPro"/>
</dbReference>
<dbReference type="Gene3D" id="3.40.50.1580">
    <property type="entry name" value="Nucleoside phosphorylase domain"/>
    <property type="match status" value="1"/>
</dbReference>
<organism evidence="1 2">
    <name type="scientific">Aspergillus calidoustus</name>
    <dbReference type="NCBI Taxonomy" id="454130"/>
    <lineage>
        <taxon>Eukaryota</taxon>
        <taxon>Fungi</taxon>
        <taxon>Dikarya</taxon>
        <taxon>Ascomycota</taxon>
        <taxon>Pezizomycotina</taxon>
        <taxon>Eurotiomycetes</taxon>
        <taxon>Eurotiomycetidae</taxon>
        <taxon>Eurotiales</taxon>
        <taxon>Aspergillaceae</taxon>
        <taxon>Aspergillus</taxon>
        <taxon>Aspergillus subgen. Nidulantes</taxon>
    </lineage>
</organism>
<dbReference type="GO" id="GO:0003824">
    <property type="term" value="F:catalytic activity"/>
    <property type="evidence" value="ECO:0007669"/>
    <property type="project" value="InterPro"/>
</dbReference>
<dbReference type="SUPFAM" id="SSF53167">
    <property type="entry name" value="Purine and uridine phosphorylases"/>
    <property type="match status" value="1"/>
</dbReference>
<dbReference type="EMBL" id="CDMC01000003">
    <property type="protein sequence ID" value="CEL03340.1"/>
    <property type="molecule type" value="Genomic_DNA"/>
</dbReference>
<dbReference type="STRING" id="454130.A0A0U5C5E7"/>
<name>A0A0U5C5E7_ASPCI</name>
<accession>A0A0U5C5E7</accession>
<protein>
    <recommendedName>
        <fullName evidence="3">Nucleoside phosphorylase domain-containing protein</fullName>
    </recommendedName>
</protein>
<gene>
    <name evidence="1" type="ORF">ASPCAL04496</name>
</gene>
<dbReference type="AlphaFoldDB" id="A0A0U5C5E7"/>
<reference evidence="2" key="1">
    <citation type="journal article" date="2016" name="Genome Announc.">
        <title>Draft genome sequences of fungus Aspergillus calidoustus.</title>
        <authorList>
            <person name="Horn F."/>
            <person name="Linde J."/>
            <person name="Mattern D.J."/>
            <person name="Walther G."/>
            <person name="Guthke R."/>
            <person name="Scherlach K."/>
            <person name="Martin K."/>
            <person name="Brakhage A.A."/>
            <person name="Petzke L."/>
            <person name="Valiante V."/>
        </authorList>
    </citation>
    <scope>NUCLEOTIDE SEQUENCE [LARGE SCALE GENOMIC DNA]</scope>
    <source>
        <strain evidence="2">SF006504</strain>
    </source>
</reference>
<evidence type="ECO:0000313" key="2">
    <source>
        <dbReference type="Proteomes" id="UP000054771"/>
    </source>
</evidence>